<evidence type="ECO:0000313" key="1">
    <source>
        <dbReference type="EMBL" id="QHS92731.1"/>
    </source>
</evidence>
<protein>
    <submittedName>
        <fullName evidence="1">Uncharacterized protein</fullName>
    </submittedName>
</protein>
<sequence length="257" mass="28923">MDTELANVITYLKSIKLDLYKKYKPELIDGKNAILNQTPVTTVDDPDESSNKALTRLMQQQQRILYRGNIVAQEAASQRTQQLMVGGQPPMTPSAPAPSRPKIVLTLKNKAPDPDILPPPPPSQLPFPRMYVSSQTDDRPGDFRKPWNKLPANLKVQAMLKFIDALRPILSDEQKNQLRFLLASAISEKKLCKITEVVYDVDKGCVTHIPQLTYTMNGHQFQLSDEPQQDQPFPFSVVSDPTLSPPVLVKKKLILKK</sequence>
<name>A0A6C0BLW5_9ZZZZ</name>
<reference evidence="1" key="1">
    <citation type="journal article" date="2020" name="Nature">
        <title>Giant virus diversity and host interactions through global metagenomics.</title>
        <authorList>
            <person name="Schulz F."/>
            <person name="Roux S."/>
            <person name="Paez-Espino D."/>
            <person name="Jungbluth S."/>
            <person name="Walsh D.A."/>
            <person name="Denef V.J."/>
            <person name="McMahon K.D."/>
            <person name="Konstantinidis K.T."/>
            <person name="Eloe-Fadrosh E.A."/>
            <person name="Kyrpides N.C."/>
            <person name="Woyke T."/>
        </authorList>
    </citation>
    <scope>NUCLEOTIDE SEQUENCE</scope>
    <source>
        <strain evidence="1">GVMAG-M-3300014204-73</strain>
    </source>
</reference>
<organism evidence="1">
    <name type="scientific">viral metagenome</name>
    <dbReference type="NCBI Taxonomy" id="1070528"/>
    <lineage>
        <taxon>unclassified sequences</taxon>
        <taxon>metagenomes</taxon>
        <taxon>organismal metagenomes</taxon>
    </lineage>
</organism>
<dbReference type="EMBL" id="MN739189">
    <property type="protein sequence ID" value="QHS92731.1"/>
    <property type="molecule type" value="Genomic_DNA"/>
</dbReference>
<accession>A0A6C0BLW5</accession>
<dbReference type="AlphaFoldDB" id="A0A6C0BLW5"/>
<proteinExistence type="predicted"/>